<protein>
    <submittedName>
        <fullName evidence="1">Uncharacterized protein</fullName>
    </submittedName>
</protein>
<dbReference type="STRING" id="1798533.A2609_01395"/>
<evidence type="ECO:0000313" key="1">
    <source>
        <dbReference type="EMBL" id="OGG92737.1"/>
    </source>
</evidence>
<evidence type="ECO:0000313" key="2">
    <source>
        <dbReference type="Proteomes" id="UP000176867"/>
    </source>
</evidence>
<dbReference type="AlphaFoldDB" id="A0A1F6G3R0"/>
<comment type="caution">
    <text evidence="1">The sequence shown here is derived from an EMBL/GenBank/DDBJ whole genome shotgun (WGS) entry which is preliminary data.</text>
</comment>
<name>A0A1F6G3R0_9BACT</name>
<sequence>MAACTKIDRLATVNAVTNQDTLKLSKQISPASIFLNGATATGEALKYQVIKVDRLSNTVSFNKKINFAASVQLTLEKDSQTIVITATTNNDTTTEKAIADFKVELAKRFE</sequence>
<gene>
    <name evidence="1" type="ORF">A2609_01395</name>
</gene>
<reference evidence="1 2" key="1">
    <citation type="journal article" date="2016" name="Nat. Commun.">
        <title>Thousands of microbial genomes shed light on interconnected biogeochemical processes in an aquifer system.</title>
        <authorList>
            <person name="Anantharaman K."/>
            <person name="Brown C.T."/>
            <person name="Hug L.A."/>
            <person name="Sharon I."/>
            <person name="Castelle C.J."/>
            <person name="Probst A.J."/>
            <person name="Thomas B.C."/>
            <person name="Singh A."/>
            <person name="Wilkins M.J."/>
            <person name="Karaoz U."/>
            <person name="Brodie E.L."/>
            <person name="Williams K.H."/>
            <person name="Hubbard S.S."/>
            <person name="Banfield J.F."/>
        </authorList>
    </citation>
    <scope>NUCLEOTIDE SEQUENCE [LARGE SCALE GENOMIC DNA]</scope>
</reference>
<proteinExistence type="predicted"/>
<dbReference type="EMBL" id="MFMU01000021">
    <property type="protein sequence ID" value="OGG92737.1"/>
    <property type="molecule type" value="Genomic_DNA"/>
</dbReference>
<accession>A0A1F6G3R0</accession>
<organism evidence="1 2">
    <name type="scientific">Candidatus Kaiserbacteria bacterium RIFOXYD1_FULL_47_14</name>
    <dbReference type="NCBI Taxonomy" id="1798533"/>
    <lineage>
        <taxon>Bacteria</taxon>
        <taxon>Candidatus Kaiseribacteriota</taxon>
    </lineage>
</organism>
<dbReference type="Proteomes" id="UP000176867">
    <property type="component" value="Unassembled WGS sequence"/>
</dbReference>